<organism evidence="1 2">
    <name type="scientific">Pseudochrobactrum kiredjianiae</name>
    <dbReference type="NCBI Taxonomy" id="386305"/>
    <lineage>
        <taxon>Bacteria</taxon>
        <taxon>Pseudomonadati</taxon>
        <taxon>Pseudomonadota</taxon>
        <taxon>Alphaproteobacteria</taxon>
        <taxon>Hyphomicrobiales</taxon>
        <taxon>Brucellaceae</taxon>
        <taxon>Pseudochrobactrum</taxon>
    </lineage>
</organism>
<sequence>MKIAGFPDVFDYTLETGDNMRRYYLSAAVTFSLFTAMTGSAVQAQDSIDPSYLEKRNDLGIIAFCSDKGLLDKDSEEFFQVGIDEIYGEVPDSDEADLHEQKGRDGISYLQGDEQPLEELAEANNVDVEAVCKQYKSQVTLGRMIAKQKSGQ</sequence>
<evidence type="ECO:0000313" key="1">
    <source>
        <dbReference type="EMBL" id="MFD1227635.1"/>
    </source>
</evidence>
<evidence type="ECO:0000313" key="2">
    <source>
        <dbReference type="Proteomes" id="UP001597263"/>
    </source>
</evidence>
<comment type="caution">
    <text evidence="1">The sequence shown here is derived from an EMBL/GenBank/DDBJ whole genome shotgun (WGS) entry which is preliminary data.</text>
</comment>
<gene>
    <name evidence="1" type="ORF">ACFQ35_10850</name>
</gene>
<dbReference type="EMBL" id="JBHTMA010000037">
    <property type="protein sequence ID" value="MFD1227635.1"/>
    <property type="molecule type" value="Genomic_DNA"/>
</dbReference>
<reference evidence="2" key="1">
    <citation type="journal article" date="2019" name="Int. J. Syst. Evol. Microbiol.">
        <title>The Global Catalogue of Microorganisms (GCM) 10K type strain sequencing project: providing services to taxonomists for standard genome sequencing and annotation.</title>
        <authorList>
            <consortium name="The Broad Institute Genomics Platform"/>
            <consortium name="The Broad Institute Genome Sequencing Center for Infectious Disease"/>
            <person name="Wu L."/>
            <person name="Ma J."/>
        </authorList>
    </citation>
    <scope>NUCLEOTIDE SEQUENCE [LARGE SCALE GENOMIC DNA]</scope>
    <source>
        <strain evidence="2">CCUG 49584</strain>
    </source>
</reference>
<protein>
    <recommendedName>
        <fullName evidence="3">DUF5333 domain-containing protein</fullName>
    </recommendedName>
</protein>
<dbReference type="Proteomes" id="UP001597263">
    <property type="component" value="Unassembled WGS sequence"/>
</dbReference>
<dbReference type="RefSeq" id="WP_289386334.1">
    <property type="nucleotide sequence ID" value="NZ_JAUCBM010000002.1"/>
</dbReference>
<accession>A0ABW3V6N5</accession>
<name>A0ABW3V6N5_9HYPH</name>
<proteinExistence type="predicted"/>
<evidence type="ECO:0008006" key="3">
    <source>
        <dbReference type="Google" id="ProtNLM"/>
    </source>
</evidence>
<keyword evidence="2" id="KW-1185">Reference proteome</keyword>